<accession>A0A3R5ZN25</accession>
<sequence>MVRKIMMLLVGVLAMCGLTGCGGSDSQEVIQPDVHTLSGKLTDGVKFEDSVEEISLERALKYYGIDSSMVSDGDVYMSTGATAEEMAVFEASSAGSASVILDRLTVRRDDSVKMYIGSKPADVSRLDNAVLYIHDNFVVYVVSDDSGAALGIIKEYLE</sequence>
<dbReference type="InterPro" id="IPR025648">
    <property type="entry name" value="DUF4358"/>
</dbReference>
<evidence type="ECO:0000313" key="1">
    <source>
        <dbReference type="EMBL" id="RGS44245.1"/>
    </source>
</evidence>
<protein>
    <submittedName>
        <fullName evidence="1">DUF4358 domain-containing protein</fullName>
    </submittedName>
</protein>
<dbReference type="AlphaFoldDB" id="A0A3R5ZN25"/>
<organism evidence="1 2">
    <name type="scientific">Coprococcus eutactus</name>
    <dbReference type="NCBI Taxonomy" id="33043"/>
    <lineage>
        <taxon>Bacteria</taxon>
        <taxon>Bacillati</taxon>
        <taxon>Bacillota</taxon>
        <taxon>Clostridia</taxon>
        <taxon>Lachnospirales</taxon>
        <taxon>Lachnospiraceae</taxon>
        <taxon>Coprococcus</taxon>
    </lineage>
</organism>
<dbReference type="EMBL" id="QRVK01000001">
    <property type="protein sequence ID" value="RGS44245.1"/>
    <property type="molecule type" value="Genomic_DNA"/>
</dbReference>
<dbReference type="PROSITE" id="PS51257">
    <property type="entry name" value="PROKAR_LIPOPROTEIN"/>
    <property type="match status" value="1"/>
</dbReference>
<gene>
    <name evidence="1" type="ORF">DWX94_00065</name>
</gene>
<dbReference type="Proteomes" id="UP000283295">
    <property type="component" value="Unassembled WGS sequence"/>
</dbReference>
<reference evidence="1 2" key="1">
    <citation type="submission" date="2018-08" db="EMBL/GenBank/DDBJ databases">
        <title>A genome reference for cultivated species of the human gut microbiota.</title>
        <authorList>
            <person name="Zou Y."/>
            <person name="Xue W."/>
            <person name="Luo G."/>
        </authorList>
    </citation>
    <scope>NUCLEOTIDE SEQUENCE [LARGE SCALE GENOMIC DNA]</scope>
    <source>
        <strain evidence="1 2">AF22-21</strain>
    </source>
</reference>
<dbReference type="Pfam" id="PF14270">
    <property type="entry name" value="DUF4358"/>
    <property type="match status" value="1"/>
</dbReference>
<proteinExistence type="predicted"/>
<comment type="caution">
    <text evidence="1">The sequence shown here is derived from an EMBL/GenBank/DDBJ whole genome shotgun (WGS) entry which is preliminary data.</text>
</comment>
<name>A0A3R5ZN25_9FIRM</name>
<evidence type="ECO:0000313" key="2">
    <source>
        <dbReference type="Proteomes" id="UP000283295"/>
    </source>
</evidence>
<dbReference type="OrthoDB" id="1859840at2"/>